<keyword evidence="1" id="KW-0472">Membrane</keyword>
<comment type="caution">
    <text evidence="2">The sequence shown here is derived from an EMBL/GenBank/DDBJ whole genome shotgun (WGS) entry which is preliminary data.</text>
</comment>
<dbReference type="PATRIC" id="fig|1423769.4.peg.1731"/>
<evidence type="ECO:0000256" key="1">
    <source>
        <dbReference type="SAM" id="Phobius"/>
    </source>
</evidence>
<keyword evidence="3" id="KW-1185">Reference proteome</keyword>
<accession>A0A0R1R9E7</accession>
<dbReference type="RefSeq" id="WP_056962363.1">
    <property type="nucleotide sequence ID" value="NZ_AZEU01000022.1"/>
</dbReference>
<feature type="transmembrane region" description="Helical" evidence="1">
    <location>
        <begin position="488"/>
        <end position="509"/>
    </location>
</feature>
<keyword evidence="1" id="KW-1133">Transmembrane helix</keyword>
<keyword evidence="1" id="KW-0812">Transmembrane</keyword>
<feature type="transmembrane region" description="Helical" evidence="1">
    <location>
        <begin position="405"/>
        <end position="423"/>
    </location>
</feature>
<feature type="transmembrane region" description="Helical" evidence="1">
    <location>
        <begin position="274"/>
        <end position="292"/>
    </location>
</feature>
<feature type="transmembrane region" description="Helical" evidence="1">
    <location>
        <begin position="435"/>
        <end position="454"/>
    </location>
</feature>
<feature type="transmembrane region" description="Helical" evidence="1">
    <location>
        <begin position="223"/>
        <end position="240"/>
    </location>
</feature>
<proteinExistence type="predicted"/>
<dbReference type="AlphaFoldDB" id="A0A0R1R9E7"/>
<name>A0A0R1R9E7_9LACO</name>
<feature type="transmembrane region" description="Helical" evidence="1">
    <location>
        <begin position="9"/>
        <end position="27"/>
    </location>
</feature>
<evidence type="ECO:0000313" key="2">
    <source>
        <dbReference type="EMBL" id="KRL53070.1"/>
    </source>
</evidence>
<dbReference type="EMBL" id="AZEU01000022">
    <property type="protein sequence ID" value="KRL53070.1"/>
    <property type="molecule type" value="Genomic_DNA"/>
</dbReference>
<feature type="transmembrane region" description="Helical" evidence="1">
    <location>
        <begin position="147"/>
        <end position="166"/>
    </location>
</feature>
<dbReference type="Proteomes" id="UP000051790">
    <property type="component" value="Unassembled WGS sequence"/>
</dbReference>
<gene>
    <name evidence="2" type="ORF">FD01_GL001618</name>
</gene>
<evidence type="ECO:0000313" key="3">
    <source>
        <dbReference type="Proteomes" id="UP000051790"/>
    </source>
</evidence>
<feature type="transmembrane region" description="Helical" evidence="1">
    <location>
        <begin position="173"/>
        <end position="190"/>
    </location>
</feature>
<feature type="transmembrane region" description="Helical" evidence="1">
    <location>
        <begin position="66"/>
        <end position="86"/>
    </location>
</feature>
<feature type="transmembrane region" description="Helical" evidence="1">
    <location>
        <begin position="33"/>
        <end position="54"/>
    </location>
</feature>
<dbReference type="OrthoDB" id="2240371at2"/>
<feature type="transmembrane region" description="Helical" evidence="1">
    <location>
        <begin position="246"/>
        <end position="262"/>
    </location>
</feature>
<reference evidence="2 3" key="1">
    <citation type="journal article" date="2015" name="Genome Announc.">
        <title>Expanding the biotechnology potential of lactobacilli through comparative genomics of 213 strains and associated genera.</title>
        <authorList>
            <person name="Sun Z."/>
            <person name="Harris H.M."/>
            <person name="McCann A."/>
            <person name="Guo C."/>
            <person name="Argimon S."/>
            <person name="Zhang W."/>
            <person name="Yang X."/>
            <person name="Jeffery I.B."/>
            <person name="Cooney J.C."/>
            <person name="Kagawa T.F."/>
            <person name="Liu W."/>
            <person name="Song Y."/>
            <person name="Salvetti E."/>
            <person name="Wrobel A."/>
            <person name="Rasinkangas P."/>
            <person name="Parkhill J."/>
            <person name="Rea M.C."/>
            <person name="O'Sullivan O."/>
            <person name="Ritari J."/>
            <person name="Douillard F.P."/>
            <person name="Paul Ross R."/>
            <person name="Yang R."/>
            <person name="Briner A.E."/>
            <person name="Felis G.E."/>
            <person name="de Vos W.M."/>
            <person name="Barrangou R."/>
            <person name="Klaenhammer T.R."/>
            <person name="Caufield P.W."/>
            <person name="Cui Y."/>
            <person name="Zhang H."/>
            <person name="O'Toole P.W."/>
        </authorList>
    </citation>
    <scope>NUCLEOTIDE SEQUENCE [LARGE SCALE GENOMIC DNA]</scope>
    <source>
        <strain evidence="2 3">DSM 13343</strain>
    </source>
</reference>
<evidence type="ECO:0008006" key="4">
    <source>
        <dbReference type="Google" id="ProtNLM"/>
    </source>
</evidence>
<organism evidence="2 3">
    <name type="scientific">Lacticaseibacillus manihotivorans DSM 13343 = JCM 12514</name>
    <dbReference type="NCBI Taxonomy" id="1423769"/>
    <lineage>
        <taxon>Bacteria</taxon>
        <taxon>Bacillati</taxon>
        <taxon>Bacillota</taxon>
        <taxon>Bacilli</taxon>
        <taxon>Lactobacillales</taxon>
        <taxon>Lactobacillaceae</taxon>
        <taxon>Lacticaseibacillus</taxon>
    </lineage>
</organism>
<sequence>MAKLRRPQFLPGFLAICLTIGVIANLYTKKALMTGVVVLIGSALLLSICHFLAPKLDALAKSKVDHSLLAAGGVMLLGQLAILKWLPVTVYHDPYRVLSQADQMAAGHNIWAITYFWRYPNNVPLAYLLSLWLRFTNLFGLSTNTSIHLLSLIVLDGFIALLLVMVRRFAKRNAPVIGAASFMLLTPFAYTYYLQVFYSDLPAMLSLLALFGLMYAWPHGNSISHWFMGFGLIAIAAIGQLLKPNLIVLLPALVIVLALMAFHKHVHWRKLLPLALIVLGFGLSIPAKTLIYQESNFHADQQFQLPTTSWMLMGVNQHSNGMYSGKDVGHAIKIGNQKKVQAYDLKTIPQRVKKIGPIGLIKLWVVKLGILQRVGGIKNWYNGGFRSAPAWVQNHADFWSQLTRISYQIATITMLLTLIMCLWTWRIDWSDPKDLLVLLAITTTLGIFAFHTLLWEVEERYGQIVLPLLWLSLAGIKQPQREAHARQAVIPALMAGLAIIGFAGSSLLAQGYPEHQVVAAQRSQLSVQYHAKPHLTQPNTTLKESITLHGHANYLSVQVHAGSTVEATLTDAKGHVYPMYDAGSVYRLHHQLKPGTYTITVKNTTHSAQNVDVVKTYNYHLAEHPLIIDGVKHPHASFVFTCMQK</sequence>
<protein>
    <recommendedName>
        <fullName evidence="4">Glycosyltransferase RgtA/B/C/D-like domain-containing protein</fullName>
    </recommendedName>
</protein>